<dbReference type="PANTHER" id="PTHR31649">
    <property type="entry name" value="AGAP009604-PA"/>
    <property type="match status" value="1"/>
</dbReference>
<sequence>FYWREFEGVIPIDAIPFVSSNSIQKQLYIGQAYIHNYGLMIGEIYNGAKQITVPCYGTKTTDIAIKILCAQDSRKYYWLPTTKETYPIDTANRCKVLGGYDEKLPDHTNHTHGVLHIGRIFHRSDHVTVGIIAAYDEHPYFIMC</sequence>
<dbReference type="EMBL" id="JAPWTK010000097">
    <property type="protein sequence ID" value="KAJ8950640.1"/>
    <property type="molecule type" value="Genomic_DNA"/>
</dbReference>
<gene>
    <name evidence="1" type="ORF">NQ318_010839</name>
</gene>
<dbReference type="AlphaFoldDB" id="A0AAV8YFZ0"/>
<evidence type="ECO:0000313" key="2">
    <source>
        <dbReference type="Proteomes" id="UP001162162"/>
    </source>
</evidence>
<evidence type="ECO:0000313" key="1">
    <source>
        <dbReference type="EMBL" id="KAJ8950640.1"/>
    </source>
</evidence>
<accession>A0AAV8YFZ0</accession>
<name>A0AAV8YFZ0_9CUCU</name>
<organism evidence="1 2">
    <name type="scientific">Aromia moschata</name>
    <dbReference type="NCBI Taxonomy" id="1265417"/>
    <lineage>
        <taxon>Eukaryota</taxon>
        <taxon>Metazoa</taxon>
        <taxon>Ecdysozoa</taxon>
        <taxon>Arthropoda</taxon>
        <taxon>Hexapoda</taxon>
        <taxon>Insecta</taxon>
        <taxon>Pterygota</taxon>
        <taxon>Neoptera</taxon>
        <taxon>Endopterygota</taxon>
        <taxon>Coleoptera</taxon>
        <taxon>Polyphaga</taxon>
        <taxon>Cucujiformia</taxon>
        <taxon>Chrysomeloidea</taxon>
        <taxon>Cerambycidae</taxon>
        <taxon>Cerambycinae</taxon>
        <taxon>Callichromatini</taxon>
        <taxon>Aromia</taxon>
    </lineage>
</organism>
<protein>
    <submittedName>
        <fullName evidence="1">Uncharacterized protein</fullName>
    </submittedName>
</protein>
<dbReference type="Proteomes" id="UP001162162">
    <property type="component" value="Unassembled WGS sequence"/>
</dbReference>
<proteinExistence type="predicted"/>
<comment type="caution">
    <text evidence="1">The sequence shown here is derived from an EMBL/GenBank/DDBJ whole genome shotgun (WGS) entry which is preliminary data.</text>
</comment>
<dbReference type="PANTHER" id="PTHR31649:SF10">
    <property type="entry name" value="IP19903P-RELATED"/>
    <property type="match status" value="1"/>
</dbReference>
<reference evidence="1" key="1">
    <citation type="journal article" date="2023" name="Insect Mol. Biol.">
        <title>Genome sequencing provides insights into the evolution of gene families encoding plant cell wall-degrading enzymes in longhorned beetles.</title>
        <authorList>
            <person name="Shin N.R."/>
            <person name="Okamura Y."/>
            <person name="Kirsch R."/>
            <person name="Pauchet Y."/>
        </authorList>
    </citation>
    <scope>NUCLEOTIDE SEQUENCE</scope>
    <source>
        <strain evidence="1">AMC_N1</strain>
    </source>
</reference>
<keyword evidence="2" id="KW-1185">Reference proteome</keyword>
<feature type="non-terminal residue" evidence="1">
    <location>
        <position position="1"/>
    </location>
</feature>